<dbReference type="SUPFAM" id="SSF47336">
    <property type="entry name" value="ACP-like"/>
    <property type="match status" value="1"/>
</dbReference>
<dbReference type="Gene3D" id="3.40.47.10">
    <property type="match status" value="1"/>
</dbReference>
<dbReference type="PROSITE" id="PS52004">
    <property type="entry name" value="KS3_2"/>
    <property type="match status" value="1"/>
</dbReference>
<dbReference type="Pfam" id="PF00109">
    <property type="entry name" value="ketoacyl-synt"/>
    <property type="match status" value="1"/>
</dbReference>
<dbReference type="InterPro" id="IPR020841">
    <property type="entry name" value="PKS_Beta-ketoAc_synthase_dom"/>
</dbReference>
<dbReference type="GO" id="GO:0044550">
    <property type="term" value="P:secondary metabolite biosynthetic process"/>
    <property type="evidence" value="ECO:0007669"/>
    <property type="project" value="TreeGrafter"/>
</dbReference>
<evidence type="ECO:0000256" key="1">
    <source>
        <dbReference type="ARBA" id="ARBA00022450"/>
    </source>
</evidence>
<dbReference type="InterPro" id="IPR014031">
    <property type="entry name" value="Ketoacyl_synth_C"/>
</dbReference>
<evidence type="ECO:0000313" key="8">
    <source>
        <dbReference type="Proteomes" id="UP000235023"/>
    </source>
</evidence>
<reference evidence="8" key="1">
    <citation type="submission" date="2017-12" db="EMBL/GenBank/DDBJ databases">
        <authorList>
            <consortium name="DOE Joint Genome Institute"/>
            <person name="Mondo S.J."/>
            <person name="Kjaerbolling I."/>
            <person name="Vesth T.C."/>
            <person name="Frisvad J.C."/>
            <person name="Nybo J.L."/>
            <person name="Theobald S."/>
            <person name="Kuo A."/>
            <person name="Bowyer P."/>
            <person name="Matsuda Y."/>
            <person name="Lyhne E.K."/>
            <person name="Kogle M.E."/>
            <person name="Clum A."/>
            <person name="Lipzen A."/>
            <person name="Salamov A."/>
            <person name="Ngan C.Y."/>
            <person name="Daum C."/>
            <person name="Chiniquy J."/>
            <person name="Barry K."/>
            <person name="LaButti K."/>
            <person name="Haridas S."/>
            <person name="Simmons B.A."/>
            <person name="Magnuson J.K."/>
            <person name="Mortensen U.H."/>
            <person name="Larsen T.O."/>
            <person name="Grigoriev I.V."/>
            <person name="Baker S.E."/>
            <person name="Andersen M.R."/>
            <person name="Nordberg H.P."/>
            <person name="Cantor M.N."/>
            <person name="Hua S.X."/>
        </authorList>
    </citation>
    <scope>NUCLEOTIDE SEQUENCE [LARGE SCALE GENOMIC DNA]</scope>
    <source>
        <strain evidence="8">IBT 19404</strain>
    </source>
</reference>
<dbReference type="Pfam" id="PF16197">
    <property type="entry name" value="KAsynt_C_assoc"/>
    <property type="match status" value="1"/>
</dbReference>
<dbReference type="InterPro" id="IPR032821">
    <property type="entry name" value="PKS_assoc"/>
</dbReference>
<evidence type="ECO:0000313" key="7">
    <source>
        <dbReference type="EMBL" id="PLN76730.1"/>
    </source>
</evidence>
<keyword evidence="8" id="KW-1185">Reference proteome</keyword>
<dbReference type="OrthoDB" id="329835at2759"/>
<dbReference type="AlphaFoldDB" id="A0A2J5HI73"/>
<evidence type="ECO:0000259" key="6">
    <source>
        <dbReference type="PROSITE" id="PS52004"/>
    </source>
</evidence>
<dbReference type="PANTHER" id="PTHR43775:SF49">
    <property type="entry name" value="SYNTHASE, PUTATIVE (JCVI)-RELATED"/>
    <property type="match status" value="1"/>
</dbReference>
<dbReference type="GO" id="GO:0006633">
    <property type="term" value="P:fatty acid biosynthetic process"/>
    <property type="evidence" value="ECO:0007669"/>
    <property type="project" value="TreeGrafter"/>
</dbReference>
<dbReference type="InterPro" id="IPR016039">
    <property type="entry name" value="Thiolase-like"/>
</dbReference>
<feature type="domain" description="Ketosynthase family 3 (KS3)" evidence="6">
    <location>
        <begin position="24"/>
        <end position="445"/>
    </location>
</feature>
<evidence type="ECO:0000256" key="4">
    <source>
        <dbReference type="ARBA" id="ARBA00023268"/>
    </source>
</evidence>
<feature type="region of interest" description="Disordered" evidence="5">
    <location>
        <begin position="1"/>
        <end position="24"/>
    </location>
</feature>
<sequence>MTSLDQTMERDQMPGTIQPSRPRSSPIAIVGMAARLPGGVNSLSKFWEFLMEKKDGVCEVPGTRYNIDGFYHESLPYSVRSRRGYFLDEDLAMADPSFLPVHKQESSREPGNIDPQQRLLLEVVWKCLENAGQSHNYQGRNIGCYTGTFGGDWAELASKDHQQETRLYVSTTGDFSLSSWLAWNLDLRGPTMTIETGCLSAMAGVHEACLSLQAGDCEAAIVAGTSLIFFPTLQSHVQDAGAISTSGICKTFDAAADGYGRGEALNAILLTRLDDAIADRDCIRAIIRASTINNDGRTPHISAPSVEGQEQLIRKSYAKAEIEDVDRTGFFECHGTGTVAGDTTEAAAVARVFRRGIYLGSIKPNFGHSEGASGITSLIKVALALENKIIPPNVHFRTPNPKIPFQEANLVVPVEPTPWPAGKDERASVNNFGLGGTNVHIMQFFEAQGFKLLREHDVILGLRSQLQPCTMSQPSQSMVARHQLLVGLMSPKKSLENHNDPRFHILSNMHTDDDGPNHGQLDDAGINQFLLQGDADPSLLEQPSAEEFLIVQLGSKMSPTKADNLVALKQLPIDSLAAVEMRAWARRRLGVDASPAEVAAAETVQGFALLAIRALRARHNQITDSS</sequence>
<keyword evidence="2" id="KW-0597">Phosphoprotein</keyword>
<keyword evidence="1" id="KW-0596">Phosphopantetheine</keyword>
<organism evidence="7 8">
    <name type="scientific">Aspergillus taichungensis</name>
    <dbReference type="NCBI Taxonomy" id="482145"/>
    <lineage>
        <taxon>Eukaryota</taxon>
        <taxon>Fungi</taxon>
        <taxon>Dikarya</taxon>
        <taxon>Ascomycota</taxon>
        <taxon>Pezizomycotina</taxon>
        <taxon>Eurotiomycetes</taxon>
        <taxon>Eurotiomycetidae</taxon>
        <taxon>Eurotiales</taxon>
        <taxon>Aspergillaceae</taxon>
        <taxon>Aspergillus</taxon>
        <taxon>Aspergillus subgen. Circumdati</taxon>
    </lineage>
</organism>
<name>A0A2J5HI73_9EURO</name>
<evidence type="ECO:0000256" key="3">
    <source>
        <dbReference type="ARBA" id="ARBA00022679"/>
    </source>
</evidence>
<dbReference type="Pfam" id="PF02801">
    <property type="entry name" value="Ketoacyl-synt_C"/>
    <property type="match status" value="1"/>
</dbReference>
<dbReference type="GO" id="GO:0004312">
    <property type="term" value="F:fatty acid synthase activity"/>
    <property type="evidence" value="ECO:0007669"/>
    <property type="project" value="TreeGrafter"/>
</dbReference>
<gene>
    <name evidence="7" type="ORF">BDW42DRAFT_196980</name>
</gene>
<dbReference type="CDD" id="cd00833">
    <property type="entry name" value="PKS"/>
    <property type="match status" value="1"/>
</dbReference>
<dbReference type="InterPro" id="IPR050091">
    <property type="entry name" value="PKS_NRPS_Biosynth_Enz"/>
</dbReference>
<protein>
    <submittedName>
        <fullName evidence="7">Thiolase-like protein</fullName>
    </submittedName>
</protein>
<accession>A0A2J5HI73</accession>
<proteinExistence type="predicted"/>
<dbReference type="InterPro" id="IPR014030">
    <property type="entry name" value="Ketoacyl_synth_N"/>
</dbReference>
<keyword evidence="3" id="KW-0808">Transferase</keyword>
<dbReference type="EMBL" id="KZ559611">
    <property type="protein sequence ID" value="PLN76730.1"/>
    <property type="molecule type" value="Genomic_DNA"/>
</dbReference>
<dbReference type="PANTHER" id="PTHR43775">
    <property type="entry name" value="FATTY ACID SYNTHASE"/>
    <property type="match status" value="1"/>
</dbReference>
<evidence type="ECO:0000256" key="2">
    <source>
        <dbReference type="ARBA" id="ARBA00022553"/>
    </source>
</evidence>
<evidence type="ECO:0000256" key="5">
    <source>
        <dbReference type="SAM" id="MobiDB-lite"/>
    </source>
</evidence>
<dbReference type="Proteomes" id="UP000235023">
    <property type="component" value="Unassembled WGS sequence"/>
</dbReference>
<keyword evidence="4" id="KW-0511">Multifunctional enzyme</keyword>
<dbReference type="SMART" id="SM00825">
    <property type="entry name" value="PKS_KS"/>
    <property type="match status" value="1"/>
</dbReference>
<dbReference type="InterPro" id="IPR036736">
    <property type="entry name" value="ACP-like_sf"/>
</dbReference>
<dbReference type="SUPFAM" id="SSF53901">
    <property type="entry name" value="Thiolase-like"/>
    <property type="match status" value="1"/>
</dbReference>